<comment type="caution">
    <text evidence="2">The sequence shown here is derived from an EMBL/GenBank/DDBJ whole genome shotgun (WGS) entry which is preliminary data.</text>
</comment>
<organism evidence="2">
    <name type="scientific">Streptantibioticus silvisoli</name>
    <dbReference type="NCBI Taxonomy" id="2705255"/>
    <lineage>
        <taxon>Bacteria</taxon>
        <taxon>Bacillati</taxon>
        <taxon>Actinomycetota</taxon>
        <taxon>Actinomycetes</taxon>
        <taxon>Kitasatosporales</taxon>
        <taxon>Streptomycetaceae</taxon>
        <taxon>Streptantibioticus</taxon>
    </lineage>
</organism>
<dbReference type="InterPro" id="IPR038282">
    <property type="entry name" value="DUF2267_sf"/>
</dbReference>
<evidence type="ECO:0000313" key="3">
    <source>
        <dbReference type="Proteomes" id="UP001156398"/>
    </source>
</evidence>
<protein>
    <submittedName>
        <fullName evidence="2">DUF2267 domain-containing protein</fullName>
    </submittedName>
</protein>
<dbReference type="EMBL" id="JAAGKO020000013">
    <property type="protein sequence ID" value="MDI5963426.1"/>
    <property type="molecule type" value="Genomic_DNA"/>
</dbReference>
<dbReference type="AlphaFoldDB" id="A0AA90GZS6"/>
<dbReference type="Gene3D" id="1.10.490.110">
    <property type="entry name" value="Uncharacterized conserved protein DUF2267"/>
    <property type="match status" value="1"/>
</dbReference>
<evidence type="ECO:0000313" key="2">
    <source>
        <dbReference type="EMBL" id="MDI5967825.1"/>
    </source>
</evidence>
<keyword evidence="3" id="KW-1185">Reference proteome</keyword>
<dbReference type="RefSeq" id="WP_271317513.1">
    <property type="nucleotide sequence ID" value="NZ_JAAGKO020000013.1"/>
</dbReference>
<accession>A0AA90GZS6</accession>
<reference evidence="2 3" key="1">
    <citation type="submission" date="2023-05" db="EMBL/GenBank/DDBJ databases">
        <title>Streptantibioticus silvisoli sp. nov., acidotolerant actinomycetes 1 from pine litter.</title>
        <authorList>
            <person name="Swiecimska M."/>
            <person name="Golinska P."/>
            <person name="Sangal V."/>
            <person name="Wachnowicz B."/>
            <person name="Goodfellow M."/>
        </authorList>
    </citation>
    <scope>NUCLEOTIDE SEQUENCE</scope>
    <source>
        <strain evidence="2">SL13</strain>
        <strain evidence="1 3">SL54</strain>
    </source>
</reference>
<proteinExistence type="predicted"/>
<dbReference type="Proteomes" id="UP001156398">
    <property type="component" value="Unassembled WGS sequence"/>
</dbReference>
<dbReference type="EMBL" id="JABXJJ020000001">
    <property type="protein sequence ID" value="MDI5967825.1"/>
    <property type="molecule type" value="Genomic_DNA"/>
</dbReference>
<dbReference type="InterPro" id="IPR018727">
    <property type="entry name" value="DUF2267"/>
</dbReference>
<dbReference type="Pfam" id="PF10025">
    <property type="entry name" value="DUF2267"/>
    <property type="match status" value="1"/>
</dbReference>
<gene>
    <name evidence="1" type="ORF">POF43_012010</name>
    <name evidence="2" type="ORF">POF50_000395</name>
</gene>
<evidence type="ECO:0000313" key="1">
    <source>
        <dbReference type="EMBL" id="MDI5963426.1"/>
    </source>
</evidence>
<sequence length="122" mass="13719">MEFPEFVQSVAARTGLSREESADLSRATVELLGHMLSSGEARDLALELPAELREYARQEAAHRERLDFREAVLRVQQHTGLSEAESDRGVRAVLATLREAVSEREFSDAMSQLGHRFLQKIP</sequence>
<name>A0AA90GZS6_9ACTN</name>